<proteinExistence type="predicted"/>
<dbReference type="EMBL" id="JAPVOI010000002">
    <property type="protein sequence ID" value="MCZ4088707.1"/>
    <property type="molecule type" value="Genomic_DNA"/>
</dbReference>
<dbReference type="Proteomes" id="UP001079430">
    <property type="component" value="Unassembled WGS sequence"/>
</dbReference>
<reference evidence="1" key="1">
    <citation type="submission" date="2022-10" db="EMBL/GenBank/DDBJ databases">
        <title>Whole genome sequencing of three plant growth promoting bacteria isolated from Vachellia tortilis subsp. raddiana in Morocco.</title>
        <authorList>
            <person name="Hnini M."/>
            <person name="Zouagui R."/>
            <person name="Zouagui H."/>
            <person name="Chemao Elfihri M.-W."/>
            <person name="Ibrahimi A."/>
            <person name="Sbabou L."/>
            <person name="Aurag J."/>
        </authorList>
    </citation>
    <scope>NUCLEOTIDE SEQUENCE</scope>
    <source>
        <strain evidence="1">LMR678</strain>
    </source>
</reference>
<dbReference type="RefSeq" id="WP_269274709.1">
    <property type="nucleotide sequence ID" value="NZ_JAPVOI010000002.1"/>
</dbReference>
<evidence type="ECO:0000313" key="1">
    <source>
        <dbReference type="EMBL" id="MCZ4088707.1"/>
    </source>
</evidence>
<name>A0ABT4KCK2_9HYPH</name>
<evidence type="ECO:0000313" key="2">
    <source>
        <dbReference type="Proteomes" id="UP001079430"/>
    </source>
</evidence>
<keyword evidence="2" id="KW-1185">Reference proteome</keyword>
<protein>
    <submittedName>
        <fullName evidence="1">Uncharacterized protein</fullName>
    </submittedName>
</protein>
<sequence length="69" mass="7617">MVRPDADAISRVERKDQPGAFHHITPARSFVIAIDPALNPSLAGTAPNVLDLASIHDIIMVVSYQHRFR</sequence>
<gene>
    <name evidence="1" type="ORF">O3W52_00900</name>
</gene>
<accession>A0ABT4KCK2</accession>
<comment type="caution">
    <text evidence="1">The sequence shown here is derived from an EMBL/GenBank/DDBJ whole genome shotgun (WGS) entry which is preliminary data.</text>
</comment>
<organism evidence="1 2">
    <name type="scientific">Sinorhizobium psoraleae</name>
    <dbReference type="NCBI Taxonomy" id="520838"/>
    <lineage>
        <taxon>Bacteria</taxon>
        <taxon>Pseudomonadati</taxon>
        <taxon>Pseudomonadota</taxon>
        <taxon>Alphaproteobacteria</taxon>
        <taxon>Hyphomicrobiales</taxon>
        <taxon>Rhizobiaceae</taxon>
        <taxon>Sinorhizobium/Ensifer group</taxon>
        <taxon>Sinorhizobium</taxon>
    </lineage>
</organism>